<dbReference type="PANTHER" id="PTHR33713:SF10">
    <property type="entry name" value="ANTITOXIN YAFN"/>
    <property type="match status" value="1"/>
</dbReference>
<organism evidence="1 2">
    <name type="scientific">Amphritea pacifica</name>
    <dbReference type="NCBI Taxonomy" id="2811233"/>
    <lineage>
        <taxon>Bacteria</taxon>
        <taxon>Pseudomonadati</taxon>
        <taxon>Pseudomonadota</taxon>
        <taxon>Gammaproteobacteria</taxon>
        <taxon>Oceanospirillales</taxon>
        <taxon>Oceanospirillaceae</taxon>
        <taxon>Amphritea</taxon>
    </lineage>
</organism>
<protein>
    <submittedName>
        <fullName evidence="1">Type I toxin-antitoxin system antitoxin YafN</fullName>
    </submittedName>
</protein>
<proteinExistence type="predicted"/>
<dbReference type="Proteomes" id="UP000760472">
    <property type="component" value="Unassembled WGS sequence"/>
</dbReference>
<evidence type="ECO:0000313" key="2">
    <source>
        <dbReference type="Proteomes" id="UP000760472"/>
    </source>
</evidence>
<dbReference type="PANTHER" id="PTHR33713">
    <property type="entry name" value="ANTITOXIN YAFN-RELATED"/>
    <property type="match status" value="1"/>
</dbReference>
<sequence length="99" mass="11097">MANATHAILAQQTVSITELRKNPAQFFIDEPVAVLSNNVPQGYMVSAELFEKLVNALEQKQQGFKASFRPASVRLEEIAEQGNQLLQEATDEEMRTFTE</sequence>
<gene>
    <name evidence="1" type="primary">yafN</name>
    <name evidence="1" type="ORF">JW498_16700</name>
</gene>
<comment type="caution">
    <text evidence="1">The sequence shown here is derived from an EMBL/GenBank/DDBJ whole genome shotgun (WGS) entry which is preliminary data.</text>
</comment>
<accession>A0ABS2WBQ6</accession>
<reference evidence="1 2" key="1">
    <citation type="submission" date="2021-02" db="EMBL/GenBank/DDBJ databases">
        <title>A novel species of genus Amphritea isolated from a fishpond in China.</title>
        <authorList>
            <person name="Lu H."/>
        </authorList>
    </citation>
    <scope>NUCLEOTIDE SEQUENCE [LARGE SCALE GENOMIC DNA]</scope>
    <source>
        <strain evidence="1 2">RP18W</strain>
    </source>
</reference>
<dbReference type="NCBIfam" id="NF007300">
    <property type="entry name" value="PRK09778.1"/>
    <property type="match status" value="1"/>
</dbReference>
<dbReference type="RefSeq" id="WP_205214116.1">
    <property type="nucleotide sequence ID" value="NZ_JAFFZP010000031.1"/>
</dbReference>
<name>A0ABS2WBQ6_9GAMM</name>
<dbReference type="EMBL" id="JAFFZP010000031">
    <property type="protein sequence ID" value="MBN0989008.1"/>
    <property type="molecule type" value="Genomic_DNA"/>
</dbReference>
<keyword evidence="2" id="KW-1185">Reference proteome</keyword>
<dbReference type="InterPro" id="IPR051405">
    <property type="entry name" value="phD/YefM_antitoxin"/>
</dbReference>
<evidence type="ECO:0000313" key="1">
    <source>
        <dbReference type="EMBL" id="MBN0989008.1"/>
    </source>
</evidence>